<name>A0A0F9B1D5_9ZZZZ</name>
<dbReference type="EMBL" id="LAZR01039963">
    <property type="protein sequence ID" value="KKL15704.1"/>
    <property type="molecule type" value="Genomic_DNA"/>
</dbReference>
<comment type="caution">
    <text evidence="1">The sequence shown here is derived from an EMBL/GenBank/DDBJ whole genome shotgun (WGS) entry which is preliminary data.</text>
</comment>
<protein>
    <recommendedName>
        <fullName evidence="2">Ribbon-helix-helix protein CopG domain-containing protein</fullName>
    </recommendedName>
</protein>
<gene>
    <name evidence="1" type="ORF">LCGC14_2502940</name>
</gene>
<dbReference type="AlphaFoldDB" id="A0A0F9B1D5"/>
<sequence>MCKGTYSPRISEELIPKLYRLARYFKTPMTKLIDHIIKDYFARLEEASKEMPYGKETIKPMAQSSGNS</sequence>
<proteinExistence type="predicted"/>
<reference evidence="1" key="1">
    <citation type="journal article" date="2015" name="Nature">
        <title>Complex archaea that bridge the gap between prokaryotes and eukaryotes.</title>
        <authorList>
            <person name="Spang A."/>
            <person name="Saw J.H."/>
            <person name="Jorgensen S.L."/>
            <person name="Zaremba-Niedzwiedzka K."/>
            <person name="Martijn J."/>
            <person name="Lind A.E."/>
            <person name="van Eijk R."/>
            <person name="Schleper C."/>
            <person name="Guy L."/>
            <person name="Ettema T.J."/>
        </authorList>
    </citation>
    <scope>NUCLEOTIDE SEQUENCE</scope>
</reference>
<accession>A0A0F9B1D5</accession>
<evidence type="ECO:0008006" key="2">
    <source>
        <dbReference type="Google" id="ProtNLM"/>
    </source>
</evidence>
<organism evidence="1">
    <name type="scientific">marine sediment metagenome</name>
    <dbReference type="NCBI Taxonomy" id="412755"/>
    <lineage>
        <taxon>unclassified sequences</taxon>
        <taxon>metagenomes</taxon>
        <taxon>ecological metagenomes</taxon>
    </lineage>
</organism>
<evidence type="ECO:0000313" key="1">
    <source>
        <dbReference type="EMBL" id="KKL15704.1"/>
    </source>
</evidence>